<evidence type="ECO:0000313" key="2">
    <source>
        <dbReference type="EMBL" id="CAH0537405.1"/>
    </source>
</evidence>
<accession>A0ABM9A1F4</accession>
<dbReference type="InterPro" id="IPR025391">
    <property type="entry name" value="DUF4123"/>
</dbReference>
<dbReference type="Pfam" id="PF13503">
    <property type="entry name" value="DUF4123"/>
    <property type="match status" value="1"/>
</dbReference>
<comment type="caution">
    <text evidence="2">The sequence shown here is derived from an EMBL/GenBank/DDBJ whole genome shotgun (WGS) entry which is preliminary data.</text>
</comment>
<feature type="domain" description="DUF4123" evidence="1">
    <location>
        <begin position="10"/>
        <end position="122"/>
    </location>
</feature>
<evidence type="ECO:0000313" key="3">
    <source>
        <dbReference type="Proteomes" id="UP000838748"/>
    </source>
</evidence>
<reference evidence="2" key="1">
    <citation type="submission" date="2021-11" db="EMBL/GenBank/DDBJ databases">
        <authorList>
            <person name="Rodrigo-Torres L."/>
            <person name="Arahal R. D."/>
            <person name="Lucena T."/>
        </authorList>
    </citation>
    <scope>NUCLEOTIDE SEQUENCE</scope>
    <source>
        <strain evidence="2">CECT 7928</strain>
    </source>
</reference>
<sequence length="178" mass="20755">MSITSNANHYWLLIDTPESQTAVDYPDDHSFEHFWWYKDTPLEGSLSASPLWFQVSEAQLDEALEQFPKAIVFQTQADNVAFIEHIKSVTLMLSPTHKPYVVRFYAPTYLEHWLSELPQEHQALLLGPISLIQWRDGDIEHELTNNSPSVSHQERKTPWFQLSEAEWDLLKVAYKKQS</sequence>
<organism evidence="2 3">
    <name type="scientific">Vibrio marisflavi CECT 7928</name>
    <dbReference type="NCBI Taxonomy" id="634439"/>
    <lineage>
        <taxon>Bacteria</taxon>
        <taxon>Pseudomonadati</taxon>
        <taxon>Pseudomonadota</taxon>
        <taxon>Gammaproteobacteria</taxon>
        <taxon>Vibrionales</taxon>
        <taxon>Vibrionaceae</taxon>
        <taxon>Vibrio</taxon>
    </lineage>
</organism>
<evidence type="ECO:0000259" key="1">
    <source>
        <dbReference type="Pfam" id="PF13503"/>
    </source>
</evidence>
<protein>
    <recommendedName>
        <fullName evidence="1">DUF4123 domain-containing protein</fullName>
    </recommendedName>
</protein>
<name>A0ABM9A1F4_9VIBR</name>
<proteinExistence type="predicted"/>
<keyword evidence="3" id="KW-1185">Reference proteome</keyword>
<dbReference type="EMBL" id="CAKLDM010000001">
    <property type="protein sequence ID" value="CAH0537405.1"/>
    <property type="molecule type" value="Genomic_DNA"/>
</dbReference>
<dbReference type="RefSeq" id="WP_237360457.1">
    <property type="nucleotide sequence ID" value="NZ_CAKLDM010000001.1"/>
</dbReference>
<dbReference type="Proteomes" id="UP000838748">
    <property type="component" value="Unassembled WGS sequence"/>
</dbReference>
<gene>
    <name evidence="2" type="ORF">VMF7928_01093</name>
</gene>